<keyword evidence="2" id="KW-1185">Reference proteome</keyword>
<evidence type="ECO:0008006" key="3">
    <source>
        <dbReference type="Google" id="ProtNLM"/>
    </source>
</evidence>
<dbReference type="Proteomes" id="UP000287247">
    <property type="component" value="Unassembled WGS sequence"/>
</dbReference>
<evidence type="ECO:0000313" key="1">
    <source>
        <dbReference type="EMBL" id="GBF82249.1"/>
    </source>
</evidence>
<gene>
    <name evidence="1" type="ORF">AsFPU1_3677</name>
</gene>
<dbReference type="AlphaFoldDB" id="A0A401ILW9"/>
<organism evidence="1 2">
    <name type="scientific">Aphanothece sacrum FPU1</name>
    <dbReference type="NCBI Taxonomy" id="1920663"/>
    <lineage>
        <taxon>Bacteria</taxon>
        <taxon>Bacillati</taxon>
        <taxon>Cyanobacteriota</taxon>
        <taxon>Cyanophyceae</taxon>
        <taxon>Oscillatoriophycideae</taxon>
        <taxon>Chroococcales</taxon>
        <taxon>Aphanothecaceae</taxon>
        <taxon>Aphanothece</taxon>
    </lineage>
</organism>
<comment type="caution">
    <text evidence="1">The sequence shown here is derived from an EMBL/GenBank/DDBJ whole genome shotgun (WGS) entry which is preliminary data.</text>
</comment>
<protein>
    <recommendedName>
        <fullName evidence="3">Thylakoid-associated protein</fullName>
    </recommendedName>
</protein>
<sequence length="102" mass="11486">MANSNTTQEIESLAAEIGESIYIDVAKWHLYLAEAHLHTIVAEKVYPLIENDELSEASVISILRQIPVKLGAGRLEVSLLELLPMQCQVNLIDLLEKYQNNR</sequence>
<proteinExistence type="predicted"/>
<dbReference type="InterPro" id="IPR021518">
    <property type="entry name" value="DUF3181"/>
</dbReference>
<dbReference type="OrthoDB" id="465245at2"/>
<dbReference type="EMBL" id="BDQK01000016">
    <property type="protein sequence ID" value="GBF82249.1"/>
    <property type="molecule type" value="Genomic_DNA"/>
</dbReference>
<reference evidence="2" key="1">
    <citation type="submission" date="2017-05" db="EMBL/GenBank/DDBJ databases">
        <title>Physiological properties and genetic analysis related to exopolysaccharide production of fresh-water unicellular cyanobacterium Aphanothece sacrum, Suizenji Nori, that has been cultured as a food source in Japan.</title>
        <authorList>
            <person name="Kanesaki Y."/>
            <person name="Yoshikawa S."/>
            <person name="Ohki K."/>
        </authorList>
    </citation>
    <scope>NUCLEOTIDE SEQUENCE [LARGE SCALE GENOMIC DNA]</scope>
    <source>
        <strain evidence="2">FPU1</strain>
    </source>
</reference>
<dbReference type="RefSeq" id="WP_124978600.1">
    <property type="nucleotide sequence ID" value="NZ_BDQK01000016.1"/>
</dbReference>
<accession>A0A401ILW9</accession>
<dbReference type="Pfam" id="PF11378">
    <property type="entry name" value="DUF3181"/>
    <property type="match status" value="1"/>
</dbReference>
<name>A0A401ILW9_APHSA</name>
<evidence type="ECO:0000313" key="2">
    <source>
        <dbReference type="Proteomes" id="UP000287247"/>
    </source>
</evidence>